<dbReference type="Proteomes" id="UP000192923">
    <property type="component" value="Unassembled WGS sequence"/>
</dbReference>
<name>A0A1Y6D5T0_9GAMM</name>
<feature type="transmembrane region" description="Helical" evidence="1">
    <location>
        <begin position="143"/>
        <end position="164"/>
    </location>
</feature>
<feature type="transmembrane region" description="Helical" evidence="1">
    <location>
        <begin position="217"/>
        <end position="235"/>
    </location>
</feature>
<evidence type="ECO:0008006" key="4">
    <source>
        <dbReference type="Google" id="ProtNLM"/>
    </source>
</evidence>
<dbReference type="AlphaFoldDB" id="A0A1Y6D5T0"/>
<keyword evidence="1" id="KW-0472">Membrane</keyword>
<accession>A0A1Y6D5T0</accession>
<dbReference type="STRING" id="1760988.SAMN02949497_3098"/>
<feature type="transmembrane region" description="Helical" evidence="1">
    <location>
        <begin position="176"/>
        <end position="197"/>
    </location>
</feature>
<feature type="transmembrane region" description="Helical" evidence="1">
    <location>
        <begin position="396"/>
        <end position="412"/>
    </location>
</feature>
<keyword evidence="3" id="KW-1185">Reference proteome</keyword>
<feature type="transmembrane region" description="Helical" evidence="1">
    <location>
        <begin position="12"/>
        <end position="33"/>
    </location>
</feature>
<feature type="transmembrane region" description="Helical" evidence="1">
    <location>
        <begin position="424"/>
        <end position="444"/>
    </location>
</feature>
<reference evidence="2 3" key="1">
    <citation type="submission" date="2016-12" db="EMBL/GenBank/DDBJ databases">
        <authorList>
            <person name="Song W.-J."/>
            <person name="Kurnit D.M."/>
        </authorList>
    </citation>
    <scope>NUCLEOTIDE SEQUENCE [LARGE SCALE GENOMIC DNA]</scope>
    <source>
        <strain evidence="2 3">175</strain>
    </source>
</reference>
<organism evidence="2 3">
    <name type="scientific">Methylomagnum ishizawai</name>
    <dbReference type="NCBI Taxonomy" id="1760988"/>
    <lineage>
        <taxon>Bacteria</taxon>
        <taxon>Pseudomonadati</taxon>
        <taxon>Pseudomonadota</taxon>
        <taxon>Gammaproteobacteria</taxon>
        <taxon>Methylococcales</taxon>
        <taxon>Methylococcaceae</taxon>
        <taxon>Methylomagnum</taxon>
    </lineage>
</organism>
<feature type="transmembrane region" description="Helical" evidence="1">
    <location>
        <begin position="104"/>
        <end position="137"/>
    </location>
</feature>
<keyword evidence="1" id="KW-1133">Transmembrane helix</keyword>
<proteinExistence type="predicted"/>
<evidence type="ECO:0000256" key="1">
    <source>
        <dbReference type="SAM" id="Phobius"/>
    </source>
</evidence>
<protein>
    <recommendedName>
        <fullName evidence="4">Dolichyl-phosphate-mannose-protein mannosyltransferase</fullName>
    </recommendedName>
</protein>
<evidence type="ECO:0000313" key="2">
    <source>
        <dbReference type="EMBL" id="SMF95724.1"/>
    </source>
</evidence>
<gene>
    <name evidence="2" type="ORF">SAMN02949497_3098</name>
</gene>
<sequence length="459" mass="50414">MNLAGSESEPFRHGVVVVLSLLFAIALMTRLWLAGDKPVYTPDSNYFSVLADNIAKNQCYSIHDSVDGVCQPTWGSQPPGYPLFIAAIKSLGGDILRIAQAQTLGFALALVYALWSGYLWHGSFGLLMVSGVVLALSPLTLGWSRWVLTETLASAGALWVFAEIFRSLAERRLRTLWMGLALCFSVSMRWDSVWLLIPACASGFYLSGWRVGVGRAVLLLMATALVPGIMVVRAWRVGLPLLPAVIADPGLSPAVVGFWRSAALAQNATSGFLWPVWGKHYSRLGKYWDGASIDPALNTDEFKDILRRLGALDDGASLPKEIESDLQRLVDSRGNLTPKPVLLLKRIVNIWQQKDTLYFAGGSFGGSGEKLARYYKNALLGLWVIALVLAGRRREIWIVSGLFLAYFIPRLVSLAANADLESRYLVPSYPVLEITVLYAVFWAVRWVGDSSRPYGTVVG</sequence>
<feature type="transmembrane region" description="Helical" evidence="1">
    <location>
        <begin position="374"/>
        <end position="390"/>
    </location>
</feature>
<dbReference type="EMBL" id="FXAM01000001">
    <property type="protein sequence ID" value="SMF95724.1"/>
    <property type="molecule type" value="Genomic_DNA"/>
</dbReference>
<keyword evidence="1" id="KW-0812">Transmembrane</keyword>
<evidence type="ECO:0000313" key="3">
    <source>
        <dbReference type="Proteomes" id="UP000192923"/>
    </source>
</evidence>